<comment type="catalytic activity">
    <reaction evidence="9">
        <text>L-seryl-[protein] + ATP = O-phospho-L-seryl-[protein] + ADP + H(+)</text>
        <dbReference type="Rhea" id="RHEA:17989"/>
        <dbReference type="Rhea" id="RHEA-COMP:9863"/>
        <dbReference type="Rhea" id="RHEA-COMP:11604"/>
        <dbReference type="ChEBI" id="CHEBI:15378"/>
        <dbReference type="ChEBI" id="CHEBI:29999"/>
        <dbReference type="ChEBI" id="CHEBI:30616"/>
        <dbReference type="ChEBI" id="CHEBI:83421"/>
        <dbReference type="ChEBI" id="CHEBI:456216"/>
        <dbReference type="EC" id="2.7.11.22"/>
    </reaction>
</comment>
<evidence type="ECO:0000256" key="5">
    <source>
        <dbReference type="ARBA" id="ARBA00022741"/>
    </source>
</evidence>
<evidence type="ECO:0000256" key="6">
    <source>
        <dbReference type="ARBA" id="ARBA00022777"/>
    </source>
</evidence>
<dbReference type="PROSITE" id="PS00108">
    <property type="entry name" value="PROTEIN_KINASE_ST"/>
    <property type="match status" value="1"/>
</dbReference>
<evidence type="ECO:0000256" key="11">
    <source>
        <dbReference type="SAM" id="MobiDB-lite"/>
    </source>
</evidence>
<dbReference type="GO" id="GO:0032968">
    <property type="term" value="P:positive regulation of transcription elongation by RNA polymerase II"/>
    <property type="evidence" value="ECO:0007669"/>
    <property type="project" value="TreeGrafter"/>
</dbReference>
<dbReference type="InterPro" id="IPR050108">
    <property type="entry name" value="CDK"/>
</dbReference>
<dbReference type="STRING" id="568069.A0A1J1IHX6"/>
<dbReference type="SUPFAM" id="SSF56112">
    <property type="entry name" value="Protein kinase-like (PK-like)"/>
    <property type="match status" value="1"/>
</dbReference>
<keyword evidence="6" id="KW-0418">Kinase</keyword>
<feature type="compositionally biased region" description="Basic and acidic residues" evidence="11">
    <location>
        <begin position="127"/>
        <end position="138"/>
    </location>
</feature>
<proteinExistence type="inferred from homology"/>
<dbReference type="Pfam" id="PF00069">
    <property type="entry name" value="Pkinase"/>
    <property type="match status" value="1"/>
</dbReference>
<dbReference type="PROSITE" id="PS50011">
    <property type="entry name" value="PROTEIN_KINASE_DOM"/>
    <property type="match status" value="1"/>
</dbReference>
<dbReference type="GO" id="GO:0008353">
    <property type="term" value="F:RNA polymerase II CTD heptapeptide repeat kinase activity"/>
    <property type="evidence" value="ECO:0007669"/>
    <property type="project" value="TreeGrafter"/>
</dbReference>
<dbReference type="GO" id="GO:0008024">
    <property type="term" value="C:cyclin/CDK positive transcription elongation factor complex"/>
    <property type="evidence" value="ECO:0007669"/>
    <property type="project" value="TreeGrafter"/>
</dbReference>
<accession>A0A1J1IHX6</accession>
<evidence type="ECO:0000256" key="7">
    <source>
        <dbReference type="ARBA" id="ARBA00022840"/>
    </source>
</evidence>
<dbReference type="FunFam" id="3.30.200.20:FF:000124">
    <property type="entry name" value="Cyclin-dependent kinase 4"/>
    <property type="match status" value="1"/>
</dbReference>
<evidence type="ECO:0000256" key="2">
    <source>
        <dbReference type="ARBA" id="ARBA00012425"/>
    </source>
</evidence>
<feature type="compositionally biased region" description="Low complexity" evidence="11">
    <location>
        <begin position="54"/>
        <end position="67"/>
    </location>
</feature>
<keyword evidence="4" id="KW-0808">Transferase</keyword>
<feature type="compositionally biased region" description="Basic residues" evidence="11">
    <location>
        <begin position="113"/>
        <end position="126"/>
    </location>
</feature>
<dbReference type="AlphaFoldDB" id="A0A1J1IHX6"/>
<dbReference type="PANTHER" id="PTHR24056">
    <property type="entry name" value="CELL DIVISION PROTEIN KINASE"/>
    <property type="match status" value="1"/>
</dbReference>
<dbReference type="FunFam" id="1.10.510.10:FF:000624">
    <property type="entry name" value="Mitogen-activated protein kinase"/>
    <property type="match status" value="1"/>
</dbReference>
<feature type="compositionally biased region" description="Polar residues" evidence="11">
    <location>
        <begin position="164"/>
        <end position="173"/>
    </location>
</feature>
<dbReference type="Proteomes" id="UP000183832">
    <property type="component" value="Unassembled WGS sequence"/>
</dbReference>
<dbReference type="InterPro" id="IPR017441">
    <property type="entry name" value="Protein_kinase_ATP_BS"/>
</dbReference>
<keyword evidence="7 10" id="KW-0067">ATP-binding</keyword>
<dbReference type="PROSITE" id="PS00107">
    <property type="entry name" value="PROTEIN_KINASE_ATP"/>
    <property type="match status" value="1"/>
</dbReference>
<dbReference type="PANTHER" id="PTHR24056:SF546">
    <property type="entry name" value="CYCLIN-DEPENDENT KINASE 12"/>
    <property type="match status" value="1"/>
</dbReference>
<evidence type="ECO:0000313" key="13">
    <source>
        <dbReference type="EMBL" id="CRK99853.1"/>
    </source>
</evidence>
<evidence type="ECO:0000256" key="1">
    <source>
        <dbReference type="ARBA" id="ARBA00006485"/>
    </source>
</evidence>
<organism evidence="13 14">
    <name type="scientific">Clunio marinus</name>
    <dbReference type="NCBI Taxonomy" id="568069"/>
    <lineage>
        <taxon>Eukaryota</taxon>
        <taxon>Metazoa</taxon>
        <taxon>Ecdysozoa</taxon>
        <taxon>Arthropoda</taxon>
        <taxon>Hexapoda</taxon>
        <taxon>Insecta</taxon>
        <taxon>Pterygota</taxon>
        <taxon>Neoptera</taxon>
        <taxon>Endopterygota</taxon>
        <taxon>Diptera</taxon>
        <taxon>Nematocera</taxon>
        <taxon>Chironomoidea</taxon>
        <taxon>Chironomidae</taxon>
        <taxon>Clunio</taxon>
    </lineage>
</organism>
<keyword evidence="5 10" id="KW-0547">Nucleotide-binding</keyword>
<name>A0A1J1IHX6_9DIPT</name>
<feature type="domain" description="Protein kinase" evidence="12">
    <location>
        <begin position="327"/>
        <end position="614"/>
    </location>
</feature>
<reference evidence="13 14" key="1">
    <citation type="submission" date="2015-04" db="EMBL/GenBank/DDBJ databases">
        <authorList>
            <person name="Syromyatnikov M.Y."/>
            <person name="Popov V.N."/>
        </authorList>
    </citation>
    <scope>NUCLEOTIDE SEQUENCE [LARGE SCALE GENOMIC DNA]</scope>
</reference>
<feature type="region of interest" description="Disordered" evidence="11">
    <location>
        <begin position="15"/>
        <end position="77"/>
    </location>
</feature>
<evidence type="ECO:0000256" key="9">
    <source>
        <dbReference type="ARBA" id="ARBA00048367"/>
    </source>
</evidence>
<feature type="compositionally biased region" description="Polar residues" evidence="11">
    <location>
        <begin position="38"/>
        <end position="53"/>
    </location>
</feature>
<evidence type="ECO:0000256" key="3">
    <source>
        <dbReference type="ARBA" id="ARBA00022527"/>
    </source>
</evidence>
<sequence length="650" mass="76607">MYSNHPNDYYAKSRWNIKRNSSSPRGERSTDSMEKRCTNSWNRSGPSSNNFTDNYNRSNSYYNYSKENNQRSDGPQIQQWRRNLYNDTQSTRQNYEQSYYYNNHSSYHEPYKKYSHKKGHRKYKKQSKFEKFSSDSNEKSSSIISEMLRKNPYNSDKDKKLKSFTHQMSGNKNTGDDYDKLNNNKSPSYTPPVKRPKECDSEEILQTFKEEHQTERKKKVGVLELPMPPIFHQHSKDRQSKKLIKHKSDDNLISTTPEFRPEQFKHRETHYKEICDHLYSNPMIVSPIQSFNNNSKCMSSSKIARPQIINRNCQQHELFCERNLSSFNILEKIGEGTYGKVFKAVDSLTLNLVALKYVRMEKEYDGFPITVLREINILRKLKHKNIVNLLEIIHNDSMNSKHQGTYLVFEYVNHDLMGLLDNQSMVFDEIAIYQIFKQILEGIHHCHCENILHRDLKVSNILVSNEGVVKIADFGLGRHWQAERPFTNKVISLWYRPIELLLGEEKYNRSVDMWSLGCIFGELFQRKPVFTFNTEIGMIRGIFDLCGTPTKHSWPEVKLLPGYGALHPKWCIRKLSETFKFIIPTLALDLLDKMLCLNPKNRITAEEALKSNWIMLMDEKKITKKLNIPTDQDCHELTIKLRHKYELLIE</sequence>
<evidence type="ECO:0000259" key="12">
    <source>
        <dbReference type="PROSITE" id="PS50011"/>
    </source>
</evidence>
<dbReference type="SMART" id="SM00220">
    <property type="entry name" value="S_TKc"/>
    <property type="match status" value="1"/>
</dbReference>
<keyword evidence="14" id="KW-1185">Reference proteome</keyword>
<evidence type="ECO:0000313" key="14">
    <source>
        <dbReference type="Proteomes" id="UP000183832"/>
    </source>
</evidence>
<dbReference type="GO" id="GO:0004693">
    <property type="term" value="F:cyclin-dependent protein serine/threonine kinase activity"/>
    <property type="evidence" value="ECO:0007669"/>
    <property type="project" value="UniProtKB-EC"/>
</dbReference>
<feature type="compositionally biased region" description="Basic and acidic residues" evidence="11">
    <location>
        <begin position="25"/>
        <end position="37"/>
    </location>
</feature>
<comment type="similarity">
    <text evidence="1">Belongs to the protein kinase superfamily. CMGC Ser/Thr protein kinase family. CDC2/CDKX subfamily.</text>
</comment>
<feature type="binding site" evidence="10">
    <location>
        <position position="356"/>
    </location>
    <ligand>
        <name>ATP</name>
        <dbReference type="ChEBI" id="CHEBI:30616"/>
    </ligand>
</feature>
<evidence type="ECO:0000256" key="4">
    <source>
        <dbReference type="ARBA" id="ARBA00022679"/>
    </source>
</evidence>
<dbReference type="EC" id="2.7.11.22" evidence="2"/>
<comment type="catalytic activity">
    <reaction evidence="8">
        <text>L-threonyl-[protein] + ATP = O-phospho-L-threonyl-[protein] + ADP + H(+)</text>
        <dbReference type="Rhea" id="RHEA:46608"/>
        <dbReference type="Rhea" id="RHEA-COMP:11060"/>
        <dbReference type="Rhea" id="RHEA-COMP:11605"/>
        <dbReference type="ChEBI" id="CHEBI:15378"/>
        <dbReference type="ChEBI" id="CHEBI:30013"/>
        <dbReference type="ChEBI" id="CHEBI:30616"/>
        <dbReference type="ChEBI" id="CHEBI:61977"/>
        <dbReference type="ChEBI" id="CHEBI:456216"/>
        <dbReference type="EC" id="2.7.11.22"/>
    </reaction>
</comment>
<dbReference type="GO" id="GO:0005524">
    <property type="term" value="F:ATP binding"/>
    <property type="evidence" value="ECO:0007669"/>
    <property type="project" value="UniProtKB-UniRule"/>
</dbReference>
<dbReference type="InterPro" id="IPR011009">
    <property type="entry name" value="Kinase-like_dom_sf"/>
</dbReference>
<dbReference type="InterPro" id="IPR008271">
    <property type="entry name" value="Ser/Thr_kinase_AS"/>
</dbReference>
<evidence type="ECO:0000256" key="8">
    <source>
        <dbReference type="ARBA" id="ARBA00047811"/>
    </source>
</evidence>
<gene>
    <name evidence="13" type="ORF">CLUMA_CG013156</name>
</gene>
<dbReference type="InterPro" id="IPR000719">
    <property type="entry name" value="Prot_kinase_dom"/>
</dbReference>
<dbReference type="Gene3D" id="3.30.200.20">
    <property type="entry name" value="Phosphorylase Kinase, domain 1"/>
    <property type="match status" value="1"/>
</dbReference>
<keyword evidence="3" id="KW-0723">Serine/threonine-protein kinase</keyword>
<protein>
    <recommendedName>
        <fullName evidence="2">cyclin-dependent kinase</fullName>
        <ecNumber evidence="2">2.7.11.22</ecNumber>
    </recommendedName>
</protein>
<dbReference type="Gene3D" id="1.10.510.10">
    <property type="entry name" value="Transferase(Phosphotransferase) domain 1"/>
    <property type="match status" value="1"/>
</dbReference>
<dbReference type="EMBL" id="CVRI01000054">
    <property type="protein sequence ID" value="CRK99853.1"/>
    <property type="molecule type" value="Genomic_DNA"/>
</dbReference>
<dbReference type="GO" id="GO:0030332">
    <property type="term" value="F:cyclin binding"/>
    <property type="evidence" value="ECO:0007669"/>
    <property type="project" value="TreeGrafter"/>
</dbReference>
<dbReference type="OrthoDB" id="7791077at2759"/>
<feature type="region of interest" description="Disordered" evidence="11">
    <location>
        <begin position="102"/>
        <end position="197"/>
    </location>
</feature>
<evidence type="ECO:0000256" key="10">
    <source>
        <dbReference type="PROSITE-ProRule" id="PRU10141"/>
    </source>
</evidence>